<protein>
    <recommendedName>
        <fullName evidence="10">4-hydroxythreonine-4-phosphate dehydrogenase</fullName>
        <ecNumber evidence="10">1.1.1.262</ecNumber>
    </recommendedName>
    <alternativeName>
        <fullName evidence="10">4-(phosphohydroxy)-L-threonine dehydrogenase</fullName>
    </alternativeName>
</protein>
<evidence type="ECO:0000313" key="11">
    <source>
        <dbReference type="EMBL" id="TLD98676.1"/>
    </source>
</evidence>
<comment type="pathway">
    <text evidence="10">Cofactor biosynthesis; pyridoxine 5'-phosphate biosynthesis; pyridoxine 5'-phosphate from D-erythrose 4-phosphate: step 4/5.</text>
</comment>
<dbReference type="GO" id="GO:0008270">
    <property type="term" value="F:zinc ion binding"/>
    <property type="evidence" value="ECO:0007669"/>
    <property type="project" value="UniProtKB-UniRule"/>
</dbReference>
<dbReference type="GO" id="GO:0005737">
    <property type="term" value="C:cytoplasm"/>
    <property type="evidence" value="ECO:0007669"/>
    <property type="project" value="UniProtKB-SubCell"/>
</dbReference>
<dbReference type="AlphaFoldDB" id="A0A4U8TF26"/>
<keyword evidence="7 10" id="KW-0520">NAD</keyword>
<evidence type="ECO:0000256" key="2">
    <source>
        <dbReference type="ARBA" id="ARBA00022723"/>
    </source>
</evidence>
<feature type="binding site" evidence="10">
    <location>
        <position position="124"/>
    </location>
    <ligand>
        <name>substrate</name>
    </ligand>
</feature>
<comment type="catalytic activity">
    <reaction evidence="10">
        <text>4-(phosphooxy)-L-threonine + NAD(+) = 3-amino-2-oxopropyl phosphate + CO2 + NADH</text>
        <dbReference type="Rhea" id="RHEA:32275"/>
        <dbReference type="ChEBI" id="CHEBI:16526"/>
        <dbReference type="ChEBI" id="CHEBI:57279"/>
        <dbReference type="ChEBI" id="CHEBI:57540"/>
        <dbReference type="ChEBI" id="CHEBI:57945"/>
        <dbReference type="ChEBI" id="CHEBI:58452"/>
        <dbReference type="EC" id="1.1.1.262"/>
    </reaction>
</comment>
<dbReference type="PANTHER" id="PTHR30004">
    <property type="entry name" value="4-HYDROXYTHREONINE-4-PHOSPHATE DEHYDROGENASE"/>
    <property type="match status" value="1"/>
</dbReference>
<evidence type="ECO:0000256" key="7">
    <source>
        <dbReference type="ARBA" id="ARBA00023027"/>
    </source>
</evidence>
<dbReference type="OrthoDB" id="9801783at2"/>
<evidence type="ECO:0000256" key="6">
    <source>
        <dbReference type="ARBA" id="ARBA00023002"/>
    </source>
</evidence>
<feature type="binding site" evidence="10">
    <location>
        <position position="340"/>
    </location>
    <ligand>
        <name>substrate</name>
    </ligand>
</feature>
<gene>
    <name evidence="10" type="primary">pdxA</name>
    <name evidence="11" type="ORF">LS73_008545</name>
</gene>
<evidence type="ECO:0000313" key="12">
    <source>
        <dbReference type="Proteomes" id="UP000029922"/>
    </source>
</evidence>
<keyword evidence="3 10" id="KW-0862">Zinc</keyword>
<evidence type="ECO:0000256" key="4">
    <source>
        <dbReference type="ARBA" id="ARBA00022842"/>
    </source>
</evidence>
<evidence type="ECO:0000256" key="8">
    <source>
        <dbReference type="ARBA" id="ARBA00023096"/>
    </source>
</evidence>
<organism evidence="11 12">
    <name type="scientific">Helicobacter muridarum</name>
    <dbReference type="NCBI Taxonomy" id="216"/>
    <lineage>
        <taxon>Bacteria</taxon>
        <taxon>Pseudomonadati</taxon>
        <taxon>Campylobacterota</taxon>
        <taxon>Epsilonproteobacteria</taxon>
        <taxon>Campylobacterales</taxon>
        <taxon>Helicobacteraceae</taxon>
        <taxon>Helicobacter</taxon>
    </lineage>
</organism>
<evidence type="ECO:0000256" key="9">
    <source>
        <dbReference type="ARBA" id="ARBA00023285"/>
    </source>
</evidence>
<comment type="similarity">
    <text evidence="10">Belongs to the PdxA family.</text>
</comment>
<dbReference type="STRING" id="216.LS73_10025"/>
<dbReference type="GO" id="GO:0008615">
    <property type="term" value="P:pyridoxine biosynthetic process"/>
    <property type="evidence" value="ECO:0007669"/>
    <property type="project" value="UniProtKB-UniRule"/>
</dbReference>
<feature type="binding site" evidence="10">
    <location>
        <position position="125"/>
    </location>
    <ligand>
        <name>substrate</name>
    </ligand>
</feature>
<evidence type="ECO:0000256" key="3">
    <source>
        <dbReference type="ARBA" id="ARBA00022833"/>
    </source>
</evidence>
<dbReference type="GO" id="GO:0051287">
    <property type="term" value="F:NAD binding"/>
    <property type="evidence" value="ECO:0007669"/>
    <property type="project" value="InterPro"/>
</dbReference>
<feature type="binding site" evidence="10">
    <location>
        <position position="258"/>
    </location>
    <ligand>
        <name>a divalent metal cation</name>
        <dbReference type="ChEBI" id="CHEBI:60240"/>
        <note>ligand shared between dimeric partners</note>
    </ligand>
</feature>
<dbReference type="UniPathway" id="UPA00244">
    <property type="reaction ID" value="UER00312"/>
</dbReference>
<dbReference type="InterPro" id="IPR005255">
    <property type="entry name" value="PdxA_fam"/>
</dbReference>
<accession>A0A4U8TF26</accession>
<feature type="binding site" evidence="10">
    <location>
        <position position="314"/>
    </location>
    <ligand>
        <name>a divalent metal cation</name>
        <dbReference type="ChEBI" id="CHEBI:60240"/>
        <note>ligand shared between dimeric partners</note>
    </ligand>
</feature>
<comment type="subcellular location">
    <subcellularLocation>
        <location evidence="10">Cytoplasm</location>
    </subcellularLocation>
</comment>
<feature type="binding site" evidence="10">
    <location>
        <position position="153"/>
    </location>
    <ligand>
        <name>a divalent metal cation</name>
        <dbReference type="ChEBI" id="CHEBI:60240"/>
        <note>ligand shared between dimeric partners</note>
    </ligand>
</feature>
<comment type="cofactor">
    <cofactor evidence="10">
        <name>Zn(2+)</name>
        <dbReference type="ChEBI" id="CHEBI:29105"/>
    </cofactor>
    <cofactor evidence="10">
        <name>Mg(2+)</name>
        <dbReference type="ChEBI" id="CHEBI:18420"/>
    </cofactor>
    <cofactor evidence="10">
        <name>Co(2+)</name>
        <dbReference type="ChEBI" id="CHEBI:48828"/>
    </cofactor>
</comment>
<feature type="binding site" evidence="10">
    <location>
        <position position="322"/>
    </location>
    <ligand>
        <name>substrate</name>
    </ligand>
</feature>
<keyword evidence="6 10" id="KW-0560">Oxidoreductase</keyword>
<dbReference type="GO" id="GO:0000287">
    <property type="term" value="F:magnesium ion binding"/>
    <property type="evidence" value="ECO:0007669"/>
    <property type="project" value="UniProtKB-UniRule"/>
</dbReference>
<evidence type="ECO:0000256" key="5">
    <source>
        <dbReference type="ARBA" id="ARBA00022857"/>
    </source>
</evidence>
<comment type="caution">
    <text evidence="11">The sequence shown here is derived from an EMBL/GenBank/DDBJ whole genome shotgun (WGS) entry which is preliminary data.</text>
</comment>
<proteinExistence type="inferred from homology"/>
<sequence>MYEAQKRNIYVSVGDINGVGLELILRNHHIVEQYFNPIYCVSFDILQQASKLLSIPLPSSMRISEVDSSDISISPRNITKESGAYSFKSFESALSLSIEHKTGLITLPISKHAWNLANIKYAGHTDYLREKFQKNAIMMLGCKEMFVALFTDHIPLKDVPARITKDSLIQFLKDLYSAIISQKILKEFSKPNIDKSKLRGVKDILRSQILHSKMIARLLKPYKNSSSKINHLEDEYIKEVLPNHANLYKIAVLGLNPHAGDGGVIGDEDLVIGECIQEVNEMLQKEVFVGPIAPDSAFTPHNRQKYQIFVAMYHDSGLSVLKALYFYKSINISLNLPILRVSPDHGTGFDIAYSKKSMLDSRSYLESAHFITSHI</sequence>
<dbReference type="GO" id="GO:0042823">
    <property type="term" value="P:pyridoxal phosphate biosynthetic process"/>
    <property type="evidence" value="ECO:0007669"/>
    <property type="project" value="UniProtKB-UniRule"/>
</dbReference>
<comment type="subunit">
    <text evidence="10">Homodimer.</text>
</comment>
<dbReference type="GO" id="GO:0050570">
    <property type="term" value="F:4-hydroxythreonine-4-phosphate dehydrogenase activity"/>
    <property type="evidence" value="ECO:0007669"/>
    <property type="project" value="UniProtKB-UniRule"/>
</dbReference>
<dbReference type="Gene3D" id="3.40.718.10">
    <property type="entry name" value="Isopropylmalate Dehydrogenase"/>
    <property type="match status" value="2"/>
</dbReference>
<keyword evidence="2 10" id="KW-0479">Metal-binding</keyword>
<reference evidence="11 12" key="1">
    <citation type="journal article" date="2014" name="Genome Announc.">
        <title>Draft genome sequences of eight enterohepatic helicobacter species isolated from both laboratory and wild rodents.</title>
        <authorList>
            <person name="Sheh A."/>
            <person name="Shen Z."/>
            <person name="Fox J.G."/>
        </authorList>
    </citation>
    <scope>NUCLEOTIDE SEQUENCE [LARGE SCALE GENOMIC DNA]</scope>
    <source>
        <strain evidence="11 12">ST1</strain>
    </source>
</reference>
<dbReference type="Proteomes" id="UP000029922">
    <property type="component" value="Unassembled WGS sequence"/>
</dbReference>
<feature type="binding site" evidence="10">
    <location>
        <position position="331"/>
    </location>
    <ligand>
        <name>substrate</name>
    </ligand>
</feature>
<evidence type="ECO:0000256" key="1">
    <source>
        <dbReference type="ARBA" id="ARBA00022490"/>
    </source>
</evidence>
<keyword evidence="1 10" id="KW-0963">Cytoplasm</keyword>
<dbReference type="SUPFAM" id="SSF53659">
    <property type="entry name" value="Isocitrate/Isopropylmalate dehydrogenase-like"/>
    <property type="match status" value="2"/>
</dbReference>
<comment type="function">
    <text evidence="10">Catalyzes the NAD(P)-dependent oxidation of 4-(phosphooxy)-L-threonine (HTP) into 2-amino-3-oxo-4-(phosphooxy)butyric acid which spontaneously decarboxylates to form 3-amino-2-oxopropyl phosphate (AHAP).</text>
</comment>
<name>A0A4U8TF26_9HELI</name>
<evidence type="ECO:0000256" key="10">
    <source>
        <dbReference type="HAMAP-Rule" id="MF_02086"/>
    </source>
</evidence>
<keyword evidence="9 10" id="KW-0170">Cobalt</keyword>
<comment type="miscellaneous">
    <text evidence="10">The active site is located at the dimer interface.</text>
</comment>
<dbReference type="GO" id="GO:0050897">
    <property type="term" value="F:cobalt ion binding"/>
    <property type="evidence" value="ECO:0007669"/>
    <property type="project" value="UniProtKB-UniRule"/>
</dbReference>
<dbReference type="InterPro" id="IPR037539">
    <property type="entry name" value="PdxA_epsilonprot"/>
</dbReference>
<dbReference type="HAMAP" id="MF_02086">
    <property type="entry name" value="PdxA_Epsilonprot"/>
    <property type="match status" value="1"/>
</dbReference>
<dbReference type="EC" id="1.1.1.262" evidence="10"/>
<dbReference type="EMBL" id="JRPD02000026">
    <property type="protein sequence ID" value="TLD98676.1"/>
    <property type="molecule type" value="Genomic_DNA"/>
</dbReference>
<dbReference type="Pfam" id="PF04166">
    <property type="entry name" value="PdxA"/>
    <property type="match status" value="2"/>
</dbReference>
<keyword evidence="4 10" id="KW-0460">Magnesium</keyword>
<keyword evidence="5 10" id="KW-0521">NADP</keyword>
<dbReference type="PANTHER" id="PTHR30004:SF6">
    <property type="entry name" value="D-THREONATE 4-PHOSPHATE DEHYDROGENASE"/>
    <property type="match status" value="1"/>
</dbReference>
<keyword evidence="8 10" id="KW-0664">Pyridoxine biosynthesis</keyword>